<comment type="similarity">
    <text evidence="1 4">Belongs to the short-chain dehydrogenases/reductases (SDR) family.</text>
</comment>
<dbReference type="PROSITE" id="PS00061">
    <property type="entry name" value="ADH_SHORT"/>
    <property type="match status" value="1"/>
</dbReference>
<dbReference type="SUPFAM" id="SSF51735">
    <property type="entry name" value="NAD(P)-binding Rossmann-fold domains"/>
    <property type="match status" value="1"/>
</dbReference>
<dbReference type="AlphaFoldDB" id="A0A562KEK7"/>
<comment type="catalytic activity">
    <reaction evidence="3">
        <text>2,5-dichlorocyclohexa-2,5-dien-1,4-diol + NAD(+) = 2,5-dichlorohydroquinone + NADH + H(+)</text>
        <dbReference type="Rhea" id="RHEA:15741"/>
        <dbReference type="ChEBI" id="CHEBI:15378"/>
        <dbReference type="ChEBI" id="CHEBI:27545"/>
        <dbReference type="ChEBI" id="CHEBI:28975"/>
        <dbReference type="ChEBI" id="CHEBI:57540"/>
        <dbReference type="ChEBI" id="CHEBI:57945"/>
    </reaction>
</comment>
<keyword evidence="2" id="KW-0560">Oxidoreductase</keyword>
<comment type="caution">
    <text evidence="5">The sequence shown here is derived from an EMBL/GenBank/DDBJ whole genome shotgun (WGS) entry which is preliminary data.</text>
</comment>
<proteinExistence type="inferred from homology"/>
<dbReference type="InterPro" id="IPR020904">
    <property type="entry name" value="Sc_DH/Rdtase_CS"/>
</dbReference>
<protein>
    <submittedName>
        <fullName evidence="5">NAD(P)-dependent dehydrogenase (Short-subunit alcohol dehydrogenase family)</fullName>
    </submittedName>
</protein>
<dbReference type="PANTHER" id="PTHR24321:SF8">
    <property type="entry name" value="ESTRADIOL 17-BETA-DEHYDROGENASE 8-RELATED"/>
    <property type="match status" value="1"/>
</dbReference>
<dbReference type="InterPro" id="IPR036291">
    <property type="entry name" value="NAD(P)-bd_dom_sf"/>
</dbReference>
<dbReference type="EMBL" id="VLKK01000006">
    <property type="protein sequence ID" value="TWH93764.1"/>
    <property type="molecule type" value="Genomic_DNA"/>
</dbReference>
<dbReference type="PRINTS" id="PR00081">
    <property type="entry name" value="GDHRDH"/>
</dbReference>
<sequence>MGHDYTGKAALVTGAASGLGQATALALVRAGCGVLAVDVAAEGLAATAAAAQAGPGSIQTLTADLSDLERCAAVVEKAVGAFGRLDLLCNIAGIARMDYIAAVTPEQWRRIIDINLAAPFFLSQAALPHLIETKGGIVNVASSAGIQGQAYMSPYSASKAGLIGLTKAMAMELIHAPVRINAVAPAGMKTPMAAPGHLVPPEGFSVDLLMRYAGIREQADPEAVADFILYVGSGRGAFFHGACLSMDQGQTAG</sequence>
<dbReference type="Gene3D" id="3.40.50.720">
    <property type="entry name" value="NAD(P)-binding Rossmann-like Domain"/>
    <property type="match status" value="1"/>
</dbReference>
<dbReference type="GO" id="GO:0016491">
    <property type="term" value="F:oxidoreductase activity"/>
    <property type="evidence" value="ECO:0007669"/>
    <property type="project" value="UniProtKB-KW"/>
</dbReference>
<dbReference type="PRINTS" id="PR00080">
    <property type="entry name" value="SDRFAMILY"/>
</dbReference>
<dbReference type="Proteomes" id="UP000316624">
    <property type="component" value="Unassembled WGS sequence"/>
</dbReference>
<name>A0A562KEK7_SPHWJ</name>
<dbReference type="InterPro" id="IPR002347">
    <property type="entry name" value="SDR_fam"/>
</dbReference>
<dbReference type="FunFam" id="3.40.50.720:FF:000084">
    <property type="entry name" value="Short-chain dehydrogenase reductase"/>
    <property type="match status" value="1"/>
</dbReference>
<dbReference type="PANTHER" id="PTHR24321">
    <property type="entry name" value="DEHYDROGENASES, SHORT CHAIN"/>
    <property type="match status" value="1"/>
</dbReference>
<evidence type="ECO:0000256" key="1">
    <source>
        <dbReference type="ARBA" id="ARBA00006484"/>
    </source>
</evidence>
<dbReference type="CDD" id="cd05233">
    <property type="entry name" value="SDR_c"/>
    <property type="match status" value="1"/>
</dbReference>
<reference evidence="5 6" key="1">
    <citation type="journal article" date="2015" name="Stand. Genomic Sci.">
        <title>Genomic Encyclopedia of Bacterial and Archaeal Type Strains, Phase III: the genomes of soil and plant-associated and newly described type strains.</title>
        <authorList>
            <person name="Whitman W.B."/>
            <person name="Woyke T."/>
            <person name="Klenk H.P."/>
            <person name="Zhou Y."/>
            <person name="Lilburn T.G."/>
            <person name="Beck B.J."/>
            <person name="De Vos P."/>
            <person name="Vandamme P."/>
            <person name="Eisen J.A."/>
            <person name="Garrity G."/>
            <person name="Hugenholtz P."/>
            <person name="Kyrpides N.C."/>
        </authorList>
    </citation>
    <scope>NUCLEOTIDE SEQUENCE [LARGE SCALE GENOMIC DNA]</scope>
    <source>
        <strain evidence="5 6">CGMCC 1.7748</strain>
    </source>
</reference>
<organism evidence="5 6">
    <name type="scientific">Sphingobium wenxiniae (strain DSM 21828 / CGMCC 1.7748 / JZ-1)</name>
    <dbReference type="NCBI Taxonomy" id="595605"/>
    <lineage>
        <taxon>Bacteria</taxon>
        <taxon>Pseudomonadati</taxon>
        <taxon>Pseudomonadota</taxon>
        <taxon>Alphaproteobacteria</taxon>
        <taxon>Sphingomonadales</taxon>
        <taxon>Sphingomonadaceae</taxon>
        <taxon>Sphingobium</taxon>
    </lineage>
</organism>
<accession>A0A562KEK7</accession>
<dbReference type="RefSeq" id="WP_031291376.1">
    <property type="nucleotide sequence ID" value="NZ_JACIIY010000004.1"/>
</dbReference>
<evidence type="ECO:0000256" key="2">
    <source>
        <dbReference type="ARBA" id="ARBA00023002"/>
    </source>
</evidence>
<dbReference type="Pfam" id="PF00106">
    <property type="entry name" value="adh_short"/>
    <property type="match status" value="1"/>
</dbReference>
<evidence type="ECO:0000313" key="6">
    <source>
        <dbReference type="Proteomes" id="UP000316624"/>
    </source>
</evidence>
<gene>
    <name evidence="5" type="ORF">IQ35_01973</name>
</gene>
<keyword evidence="6" id="KW-1185">Reference proteome</keyword>
<evidence type="ECO:0000256" key="4">
    <source>
        <dbReference type="RuleBase" id="RU000363"/>
    </source>
</evidence>
<evidence type="ECO:0000313" key="5">
    <source>
        <dbReference type="EMBL" id="TWH93764.1"/>
    </source>
</evidence>
<evidence type="ECO:0000256" key="3">
    <source>
        <dbReference type="ARBA" id="ARBA00051383"/>
    </source>
</evidence>